<protein>
    <submittedName>
        <fullName evidence="1">Endonuclease IV</fullName>
    </submittedName>
</protein>
<keyword evidence="1" id="KW-0378">Hydrolase</keyword>
<evidence type="ECO:0000313" key="1">
    <source>
        <dbReference type="EMBL" id="QDT54467.1"/>
    </source>
</evidence>
<dbReference type="InParanoid" id="A0A517SED7"/>
<dbReference type="EMBL" id="CP036271">
    <property type="protein sequence ID" value="QDT54467.1"/>
    <property type="molecule type" value="Genomic_DNA"/>
</dbReference>
<dbReference type="AlphaFoldDB" id="A0A517SED7"/>
<dbReference type="InterPro" id="IPR036237">
    <property type="entry name" value="Xyl_isomerase-like_sf"/>
</dbReference>
<dbReference type="Proteomes" id="UP000315700">
    <property type="component" value="Chromosome"/>
</dbReference>
<accession>A0A517SED7</accession>
<dbReference type="Gene3D" id="3.20.20.150">
    <property type="entry name" value="Divalent-metal-dependent TIM barrel enzymes"/>
    <property type="match status" value="1"/>
</dbReference>
<proteinExistence type="predicted"/>
<gene>
    <name evidence="1" type="ORF">Pan44_25000</name>
</gene>
<dbReference type="KEGG" id="ccos:Pan44_25000"/>
<keyword evidence="1" id="KW-0255">Endonuclease</keyword>
<dbReference type="GO" id="GO:0004519">
    <property type="term" value="F:endonuclease activity"/>
    <property type="evidence" value="ECO:0007669"/>
    <property type="project" value="UniProtKB-KW"/>
</dbReference>
<evidence type="ECO:0000313" key="2">
    <source>
        <dbReference type="Proteomes" id="UP000315700"/>
    </source>
</evidence>
<keyword evidence="1" id="KW-0540">Nuclease</keyword>
<organism evidence="1 2">
    <name type="scientific">Caulifigura coniformis</name>
    <dbReference type="NCBI Taxonomy" id="2527983"/>
    <lineage>
        <taxon>Bacteria</taxon>
        <taxon>Pseudomonadati</taxon>
        <taxon>Planctomycetota</taxon>
        <taxon>Planctomycetia</taxon>
        <taxon>Planctomycetales</taxon>
        <taxon>Planctomycetaceae</taxon>
        <taxon>Caulifigura</taxon>
    </lineage>
</organism>
<name>A0A517SED7_9PLAN</name>
<sequence length="35" mass="3627">MPLLGAHMSIAGGYYKAVDAAAALGMDTVQIFTKN</sequence>
<keyword evidence="2" id="KW-1185">Reference proteome</keyword>
<dbReference type="SUPFAM" id="SSF51658">
    <property type="entry name" value="Xylose isomerase-like"/>
    <property type="match status" value="1"/>
</dbReference>
<reference evidence="1 2" key="1">
    <citation type="submission" date="2019-02" db="EMBL/GenBank/DDBJ databases">
        <title>Deep-cultivation of Planctomycetes and their phenomic and genomic characterization uncovers novel biology.</title>
        <authorList>
            <person name="Wiegand S."/>
            <person name="Jogler M."/>
            <person name="Boedeker C."/>
            <person name="Pinto D."/>
            <person name="Vollmers J."/>
            <person name="Rivas-Marin E."/>
            <person name="Kohn T."/>
            <person name="Peeters S.H."/>
            <person name="Heuer A."/>
            <person name="Rast P."/>
            <person name="Oberbeckmann S."/>
            <person name="Bunk B."/>
            <person name="Jeske O."/>
            <person name="Meyerdierks A."/>
            <person name="Storesund J.E."/>
            <person name="Kallscheuer N."/>
            <person name="Luecker S."/>
            <person name="Lage O.M."/>
            <person name="Pohl T."/>
            <person name="Merkel B.J."/>
            <person name="Hornburger P."/>
            <person name="Mueller R.-W."/>
            <person name="Bruemmer F."/>
            <person name="Labrenz M."/>
            <person name="Spormann A.M."/>
            <person name="Op den Camp H."/>
            <person name="Overmann J."/>
            <person name="Amann R."/>
            <person name="Jetten M.S.M."/>
            <person name="Mascher T."/>
            <person name="Medema M.H."/>
            <person name="Devos D.P."/>
            <person name="Kaster A.-K."/>
            <person name="Ovreas L."/>
            <person name="Rohde M."/>
            <person name="Galperin M.Y."/>
            <person name="Jogler C."/>
        </authorList>
    </citation>
    <scope>NUCLEOTIDE SEQUENCE [LARGE SCALE GENOMIC DNA]</scope>
    <source>
        <strain evidence="1 2">Pan44</strain>
    </source>
</reference>